<dbReference type="Pfam" id="PF18927">
    <property type="entry name" value="CrtO"/>
    <property type="match status" value="1"/>
</dbReference>
<keyword evidence="3" id="KW-0808">Transferase</keyword>
<evidence type="ECO:0000313" key="16">
    <source>
        <dbReference type="Proteomes" id="UP000621560"/>
    </source>
</evidence>
<evidence type="ECO:0000256" key="2">
    <source>
        <dbReference type="ARBA" id="ARBA00022475"/>
    </source>
</evidence>
<keyword evidence="2" id="KW-1003">Cell membrane</keyword>
<comment type="subcellular location">
    <subcellularLocation>
        <location evidence="1">Cell membrane</location>
        <topology evidence="1">Single-pass membrane protein</topology>
    </subcellularLocation>
</comment>
<dbReference type="Proteomes" id="UP000621560">
    <property type="component" value="Unassembled WGS sequence"/>
</dbReference>
<evidence type="ECO:0000256" key="13">
    <source>
        <dbReference type="SAM" id="MobiDB-lite"/>
    </source>
</evidence>
<evidence type="ECO:0000313" key="15">
    <source>
        <dbReference type="EMBL" id="MBD2848226.1"/>
    </source>
</evidence>
<feature type="transmembrane region" description="Helical" evidence="14">
    <location>
        <begin position="12"/>
        <end position="29"/>
    </location>
</feature>
<reference evidence="15" key="1">
    <citation type="submission" date="2020-09" db="EMBL/GenBank/DDBJ databases">
        <title>A novel bacterium of genus Paenibacillus, isolated from South China Sea.</title>
        <authorList>
            <person name="Huang H."/>
            <person name="Mo K."/>
            <person name="Hu Y."/>
        </authorList>
    </citation>
    <scope>NUCLEOTIDE SEQUENCE</scope>
    <source>
        <strain evidence="15">IB182496</strain>
    </source>
</reference>
<accession>A0A927BYH0</accession>
<evidence type="ECO:0000256" key="4">
    <source>
        <dbReference type="ARBA" id="ARBA00022692"/>
    </source>
</evidence>
<dbReference type="GO" id="GO:0016746">
    <property type="term" value="F:acyltransferase activity"/>
    <property type="evidence" value="ECO:0007669"/>
    <property type="project" value="UniProtKB-KW"/>
</dbReference>
<comment type="pathway">
    <text evidence="9">Carotenoid biosynthesis; staphyloxanthin biosynthesis; staphyloxanthin from farnesyl diphosphate: step 5/5.</text>
</comment>
<dbReference type="GO" id="GO:0005886">
    <property type="term" value="C:plasma membrane"/>
    <property type="evidence" value="ECO:0007669"/>
    <property type="project" value="UniProtKB-SubCell"/>
</dbReference>
<evidence type="ECO:0000256" key="9">
    <source>
        <dbReference type="ARBA" id="ARBA00023588"/>
    </source>
</evidence>
<evidence type="ECO:0000256" key="7">
    <source>
        <dbReference type="ARBA" id="ARBA00023136"/>
    </source>
</evidence>
<dbReference type="InterPro" id="IPR044021">
    <property type="entry name" value="CrtO"/>
</dbReference>
<sequence>MRLLELAPGWTILLNILGWLTVQLGAAWLCQQLPAHWFACGAAGRADPQAARNRSASPRREDDSPAAPDGFASREERFYARFLRIRAWKHRLPDGARLLRGGFAKRELCMRDVAYYRRFVAETRRAELTHWLAMAPAPLFFLWNAPAAGCIMLVYALAVNLPCIAAQRYNRIRLHRLIRTRRRKK</sequence>
<evidence type="ECO:0000256" key="3">
    <source>
        <dbReference type="ARBA" id="ARBA00022679"/>
    </source>
</evidence>
<keyword evidence="8" id="KW-0012">Acyltransferase</keyword>
<feature type="transmembrane region" description="Helical" evidence="14">
    <location>
        <begin position="141"/>
        <end position="166"/>
    </location>
</feature>
<evidence type="ECO:0000256" key="8">
    <source>
        <dbReference type="ARBA" id="ARBA00023315"/>
    </source>
</evidence>
<name>A0A927BYH0_9BACL</name>
<evidence type="ECO:0000256" key="10">
    <source>
        <dbReference type="ARBA" id="ARBA00023603"/>
    </source>
</evidence>
<keyword evidence="6 14" id="KW-1133">Transmembrane helix</keyword>
<feature type="region of interest" description="Disordered" evidence="13">
    <location>
        <begin position="49"/>
        <end position="70"/>
    </location>
</feature>
<keyword evidence="7 14" id="KW-0472">Membrane</keyword>
<evidence type="ECO:0000256" key="6">
    <source>
        <dbReference type="ARBA" id="ARBA00022989"/>
    </source>
</evidence>
<gene>
    <name evidence="15" type="ORF">IDH44_23780</name>
</gene>
<evidence type="ECO:0000256" key="5">
    <source>
        <dbReference type="ARBA" id="ARBA00022729"/>
    </source>
</evidence>
<dbReference type="AlphaFoldDB" id="A0A927BYH0"/>
<organism evidence="15 16">
    <name type="scientific">Paenibacillus sabuli</name>
    <dbReference type="NCBI Taxonomy" id="2772509"/>
    <lineage>
        <taxon>Bacteria</taxon>
        <taxon>Bacillati</taxon>
        <taxon>Bacillota</taxon>
        <taxon>Bacilli</taxon>
        <taxon>Bacillales</taxon>
        <taxon>Paenibacillaceae</taxon>
        <taxon>Paenibacillus</taxon>
    </lineage>
</organism>
<dbReference type="EMBL" id="JACXIZ010000058">
    <property type="protein sequence ID" value="MBD2848226.1"/>
    <property type="molecule type" value="Genomic_DNA"/>
</dbReference>
<keyword evidence="16" id="KW-1185">Reference proteome</keyword>
<evidence type="ECO:0000256" key="11">
    <source>
        <dbReference type="ARBA" id="ARBA00023667"/>
    </source>
</evidence>
<keyword evidence="5" id="KW-0732">Signal</keyword>
<comment type="caution">
    <text evidence="15">The sequence shown here is derived from an EMBL/GenBank/DDBJ whole genome shotgun (WGS) entry which is preliminary data.</text>
</comment>
<evidence type="ECO:0000256" key="1">
    <source>
        <dbReference type="ARBA" id="ARBA00004162"/>
    </source>
</evidence>
<evidence type="ECO:0000256" key="12">
    <source>
        <dbReference type="ARBA" id="ARBA00025324"/>
    </source>
</evidence>
<proteinExistence type="inferred from homology"/>
<comment type="function">
    <text evidence="12">Catalyzes the acylation of glycosyl-4,4'-diaponeurosporenoate, i.e. the esterification of glucose at the C6'' position with the carboxyl group of the C(15) fatty acid 12-methyltetradecanoic acid, to yield staphyloxanthin. This is the last step in the biosynthesis of this orange pigment, present in most staphylococci strains.</text>
</comment>
<keyword evidence="4 14" id="KW-0812">Transmembrane</keyword>
<comment type="similarity">
    <text evidence="10">Belongs to the acyltransferase CrtO family.</text>
</comment>
<evidence type="ECO:0000256" key="14">
    <source>
        <dbReference type="SAM" id="Phobius"/>
    </source>
</evidence>
<dbReference type="RefSeq" id="WP_190921322.1">
    <property type="nucleotide sequence ID" value="NZ_JACXIZ010000058.1"/>
</dbReference>
<protein>
    <recommendedName>
        <fullName evidence="11">Glycosyl-4,4'-diaponeurosporenoate acyltransferase</fullName>
    </recommendedName>
</protein>